<protein>
    <submittedName>
        <fullName evidence="1">Uncharacterized protein</fullName>
    </submittedName>
</protein>
<name>A0A2R3IQI0_9PSED</name>
<sequence length="51" mass="5845">MPHLHSLPLSKLKLTLQLLDMRPFGSQAGRQLTYFVLLLMHPHLKVLQLGL</sequence>
<organism evidence="1 2">
    <name type="scientific">Pseudomonas paraeruginosa</name>
    <dbReference type="NCBI Taxonomy" id="2994495"/>
    <lineage>
        <taxon>Bacteria</taxon>
        <taxon>Pseudomonadati</taxon>
        <taxon>Pseudomonadota</taxon>
        <taxon>Gammaproteobacteria</taxon>
        <taxon>Pseudomonadales</taxon>
        <taxon>Pseudomonadaceae</taxon>
        <taxon>Pseudomonas</taxon>
    </lineage>
</organism>
<dbReference type="EMBL" id="CP027169">
    <property type="protein sequence ID" value="AVK04184.1"/>
    <property type="molecule type" value="Genomic_DNA"/>
</dbReference>
<evidence type="ECO:0000313" key="2">
    <source>
        <dbReference type="Proteomes" id="UP000238390"/>
    </source>
</evidence>
<dbReference type="AlphaFoldDB" id="A0A2R3IQI0"/>
<evidence type="ECO:0000313" key="1">
    <source>
        <dbReference type="EMBL" id="AVK04184.1"/>
    </source>
</evidence>
<gene>
    <name evidence="1" type="ORF">CSB93_5935</name>
</gene>
<proteinExistence type="predicted"/>
<reference evidence="1 2" key="1">
    <citation type="submission" date="2018-02" db="EMBL/GenBank/DDBJ databases">
        <title>FDA/CDC Antimicrobial Resistant Isolate Bank Genome Sequencing.</title>
        <authorList>
            <person name="Benahmed F.H."/>
            <person name="Lutgring J.D."/>
            <person name="Yoo B."/>
            <person name="Machado M."/>
            <person name="Brown A."/>
            <person name="McAllister G."/>
            <person name="Perry A."/>
            <person name="Halpin A.L."/>
            <person name="Vavikolanu K."/>
            <person name="Ott S."/>
            <person name="Zhao X."/>
            <person name="Tallon L.J."/>
            <person name="Sadzewicz L."/>
            <person name="Aluvathingal J."/>
            <person name="Nadendla S."/>
            <person name="Voskania-kordi A."/>
            <person name="Simonyan V."/>
            <person name="Patel J."/>
            <person name="Shawar R.M."/>
        </authorList>
    </citation>
    <scope>NUCLEOTIDE SEQUENCE [LARGE SCALE GENOMIC DNA]</scope>
    <source>
        <strain evidence="1 2">AR_0356</strain>
    </source>
</reference>
<accession>A0A2R3IQI0</accession>
<keyword evidence="2" id="KW-1185">Reference proteome</keyword>
<dbReference type="Proteomes" id="UP000238390">
    <property type="component" value="Chromosome"/>
</dbReference>